<dbReference type="PANTHER" id="PTHR47422:SF1">
    <property type="entry name" value="DNAJ HEAT SHOCK N-TERMINAL DOMAIN-CONTAINING PROTEIN"/>
    <property type="match status" value="1"/>
</dbReference>
<dbReference type="InterPro" id="IPR001623">
    <property type="entry name" value="DnaJ_domain"/>
</dbReference>
<feature type="domain" description="J" evidence="1">
    <location>
        <begin position="63"/>
        <end position="134"/>
    </location>
</feature>
<proteinExistence type="predicted"/>
<accession>A0ABQ7WIX2</accession>
<comment type="caution">
    <text evidence="2">The sequence shown here is derived from an EMBL/GenBank/DDBJ whole genome shotgun (WGS) entry which is preliminary data.</text>
</comment>
<gene>
    <name evidence="2" type="ORF">KY290_000269</name>
</gene>
<dbReference type="PRINTS" id="PR00625">
    <property type="entry name" value="JDOMAIN"/>
</dbReference>
<dbReference type="Pfam" id="PF00226">
    <property type="entry name" value="DnaJ"/>
    <property type="match status" value="1"/>
</dbReference>
<keyword evidence="3" id="KW-1185">Reference proteome</keyword>
<dbReference type="PROSITE" id="PS50076">
    <property type="entry name" value="DNAJ_2"/>
    <property type="match status" value="1"/>
</dbReference>
<dbReference type="InterPro" id="IPR036869">
    <property type="entry name" value="J_dom_sf"/>
</dbReference>
<name>A0ABQ7WIX2_SOLTU</name>
<organism evidence="2 3">
    <name type="scientific">Solanum tuberosum</name>
    <name type="common">Potato</name>
    <dbReference type="NCBI Taxonomy" id="4113"/>
    <lineage>
        <taxon>Eukaryota</taxon>
        <taxon>Viridiplantae</taxon>
        <taxon>Streptophyta</taxon>
        <taxon>Embryophyta</taxon>
        <taxon>Tracheophyta</taxon>
        <taxon>Spermatophyta</taxon>
        <taxon>Magnoliopsida</taxon>
        <taxon>eudicotyledons</taxon>
        <taxon>Gunneridae</taxon>
        <taxon>Pentapetalae</taxon>
        <taxon>asterids</taxon>
        <taxon>lamiids</taxon>
        <taxon>Solanales</taxon>
        <taxon>Solanaceae</taxon>
        <taxon>Solanoideae</taxon>
        <taxon>Solaneae</taxon>
        <taxon>Solanum</taxon>
    </lineage>
</organism>
<dbReference type="EMBL" id="JAIVGD010000001">
    <property type="protein sequence ID" value="KAH0780671.1"/>
    <property type="molecule type" value="Genomic_DNA"/>
</dbReference>
<evidence type="ECO:0000259" key="1">
    <source>
        <dbReference type="PROSITE" id="PS50076"/>
    </source>
</evidence>
<sequence>MPSAELLAAAAKLTEAQAELNEDTDLFIGPPPPPPALVTEVESANEIECFEEVTRIIASDADNSYDVLGANRNILNDNIKKQYLKLSRIVHPDKCAHPEAHHAFIKLNNAFKDLDKRRVLDEKIKRKEEQEEMKAELQAFQWRRLQVALKSDEWMTTLPPERKSGVVRMHSTRGLARARKKVVVILVSGQTPHQFELRKIIWKLQHILIKNGKKRVDQVSMLNWWYIITKRDDQNLW</sequence>
<dbReference type="Proteomes" id="UP000826656">
    <property type="component" value="Unassembled WGS sequence"/>
</dbReference>
<evidence type="ECO:0000313" key="3">
    <source>
        <dbReference type="Proteomes" id="UP000826656"/>
    </source>
</evidence>
<protein>
    <recommendedName>
        <fullName evidence="1">J domain-containing protein</fullName>
    </recommendedName>
</protein>
<dbReference type="SMART" id="SM00271">
    <property type="entry name" value="DnaJ"/>
    <property type="match status" value="1"/>
</dbReference>
<dbReference type="PANTHER" id="PTHR47422">
    <property type="entry name" value="DNAJ HEAT SHOCK N-TERMINAL DOMAIN-CONTAINING PROTEIN"/>
    <property type="match status" value="1"/>
</dbReference>
<dbReference type="Gene3D" id="1.10.287.110">
    <property type="entry name" value="DnaJ domain"/>
    <property type="match status" value="1"/>
</dbReference>
<reference evidence="2 3" key="1">
    <citation type="journal article" date="2021" name="bioRxiv">
        <title>Chromosome-scale and haplotype-resolved genome assembly of a tetraploid potato cultivar.</title>
        <authorList>
            <person name="Sun H."/>
            <person name="Jiao W.-B."/>
            <person name="Krause K."/>
            <person name="Campoy J.A."/>
            <person name="Goel M."/>
            <person name="Folz-Donahue K."/>
            <person name="Kukat C."/>
            <person name="Huettel B."/>
            <person name="Schneeberger K."/>
        </authorList>
    </citation>
    <scope>NUCLEOTIDE SEQUENCE [LARGE SCALE GENOMIC DNA]</scope>
    <source>
        <strain evidence="2">SolTubOtavaFocal</strain>
        <tissue evidence="2">Leaves</tissue>
    </source>
</reference>
<dbReference type="CDD" id="cd06257">
    <property type="entry name" value="DnaJ"/>
    <property type="match status" value="1"/>
</dbReference>
<evidence type="ECO:0000313" key="2">
    <source>
        <dbReference type="EMBL" id="KAH0780671.1"/>
    </source>
</evidence>
<dbReference type="SUPFAM" id="SSF46565">
    <property type="entry name" value="Chaperone J-domain"/>
    <property type="match status" value="1"/>
</dbReference>